<keyword evidence="16" id="KW-0418">Kinase</keyword>
<dbReference type="eggNOG" id="COG1274">
    <property type="taxonomic scope" value="Bacteria"/>
</dbReference>
<dbReference type="SUPFAM" id="SSF51735">
    <property type="entry name" value="NAD(P)-binding Rossmann-fold domains"/>
    <property type="match status" value="1"/>
</dbReference>
<evidence type="ECO:0000256" key="3">
    <source>
        <dbReference type="ARBA" id="ARBA00011245"/>
    </source>
</evidence>
<evidence type="ECO:0000256" key="10">
    <source>
        <dbReference type="ARBA" id="ARBA00023211"/>
    </source>
</evidence>
<feature type="binding site" evidence="12">
    <location>
        <position position="222"/>
    </location>
    <ligand>
        <name>Mn(2+)</name>
        <dbReference type="ChEBI" id="CHEBI:29035"/>
    </ligand>
</feature>
<dbReference type="EC" id="4.1.1.32" evidence="12"/>
<dbReference type="Pfam" id="PF00821">
    <property type="entry name" value="PEPCK_GTP"/>
    <property type="match status" value="1"/>
</dbReference>
<dbReference type="InterPro" id="IPR020831">
    <property type="entry name" value="GlycerAld/Erythrose_P_DH"/>
</dbReference>
<dbReference type="RefSeq" id="WP_084321295.1">
    <property type="nucleotide sequence ID" value="NZ_CP007490.1"/>
</dbReference>
<evidence type="ECO:0000256" key="1">
    <source>
        <dbReference type="ARBA" id="ARBA00004742"/>
    </source>
</evidence>
<comment type="cofactor">
    <cofactor evidence="12">
        <name>Mn(2+)</name>
        <dbReference type="ChEBI" id="CHEBI:29035"/>
    </cofactor>
    <text evidence="12">Binds 1 Mn(2+) ion per subunit.</text>
</comment>
<feature type="binding site" evidence="12">
    <location>
        <position position="78"/>
    </location>
    <ligand>
        <name>substrate</name>
    </ligand>
</feature>
<dbReference type="PRINTS" id="PR00078">
    <property type="entry name" value="G3PDHDRGNASE"/>
</dbReference>
<dbReference type="KEGG" id="rla:Rhola_00001340"/>
<feature type="binding site" evidence="12">
    <location>
        <position position="412"/>
    </location>
    <ligand>
        <name>GTP</name>
        <dbReference type="ChEBI" id="CHEBI:37565"/>
    </ligand>
</feature>
<evidence type="ECO:0000313" key="17">
    <source>
        <dbReference type="Proteomes" id="UP000067708"/>
    </source>
</evidence>
<dbReference type="Pfam" id="PF00044">
    <property type="entry name" value="Gp_dh_N"/>
    <property type="match status" value="1"/>
</dbReference>
<evidence type="ECO:0000256" key="13">
    <source>
        <dbReference type="RuleBase" id="RU000397"/>
    </source>
</evidence>
<dbReference type="UniPathway" id="UPA00138"/>
<dbReference type="eggNOG" id="COG0057">
    <property type="taxonomic scope" value="Bacteria"/>
</dbReference>
<keyword evidence="17" id="KW-1185">Reference proteome</keyword>
<feature type="binding site" evidence="12">
    <location>
        <begin position="213"/>
        <end position="215"/>
    </location>
    <ligand>
        <name>substrate</name>
    </ligand>
</feature>
<dbReference type="Gene3D" id="3.90.228.20">
    <property type="match status" value="1"/>
</dbReference>
<proteinExistence type="inferred from homology"/>
<dbReference type="FunFam" id="3.40.449.10:FF:000005">
    <property type="entry name" value="Phosphoenolpyruvate carboxykinase [GTP]"/>
    <property type="match status" value="1"/>
</dbReference>
<evidence type="ECO:0000256" key="7">
    <source>
        <dbReference type="ARBA" id="ARBA00022793"/>
    </source>
</evidence>
<keyword evidence="16" id="KW-0670">Pyruvate</keyword>
<dbReference type="InterPro" id="IPR036291">
    <property type="entry name" value="NAD(P)-bd_dom_sf"/>
</dbReference>
<dbReference type="Proteomes" id="UP000067708">
    <property type="component" value="Chromosome"/>
</dbReference>
<dbReference type="InterPro" id="IPR020830">
    <property type="entry name" value="GlycerAld_3-P_DH_AS"/>
</dbReference>
<keyword evidence="5 12" id="KW-0479">Metal-binding</keyword>
<dbReference type="PANTHER" id="PTHR11561">
    <property type="entry name" value="PHOSPHOENOLPYRUVATE CARBOXYKINASE"/>
    <property type="match status" value="1"/>
</dbReference>
<evidence type="ECO:0000256" key="6">
    <source>
        <dbReference type="ARBA" id="ARBA00022741"/>
    </source>
</evidence>
<dbReference type="GO" id="GO:0004613">
    <property type="term" value="F:phosphoenolpyruvate carboxykinase (GTP) activity"/>
    <property type="evidence" value="ECO:0007669"/>
    <property type="project" value="UniProtKB-UniRule"/>
</dbReference>
<dbReference type="InterPro" id="IPR020829">
    <property type="entry name" value="GlycerAld_3-P_DH_cat"/>
</dbReference>
<dbReference type="GO" id="GO:0019543">
    <property type="term" value="P:propionate catabolic process"/>
    <property type="evidence" value="ECO:0007669"/>
    <property type="project" value="TreeGrafter"/>
</dbReference>
<dbReference type="GO" id="GO:0016301">
    <property type="term" value="F:kinase activity"/>
    <property type="evidence" value="ECO:0007669"/>
    <property type="project" value="UniProtKB-KW"/>
</dbReference>
<dbReference type="OrthoDB" id="9758871at2"/>
<feature type="binding site" evidence="12">
    <location>
        <begin position="265"/>
        <end position="270"/>
    </location>
    <ligand>
        <name>GTP</name>
        <dbReference type="ChEBI" id="CHEBI:37565"/>
    </ligand>
</feature>
<dbReference type="InterPro" id="IPR013035">
    <property type="entry name" value="PEP_carboxykinase_C"/>
</dbReference>
<dbReference type="InterPro" id="IPR020828">
    <property type="entry name" value="GlycerAld_3-P_DH_NAD(P)-bd"/>
</dbReference>
<feature type="binding site" evidence="12">
    <location>
        <position position="264"/>
    </location>
    <ligand>
        <name>substrate</name>
    </ligand>
</feature>
<feature type="binding site" evidence="12">
    <location>
        <position position="242"/>
    </location>
    <ligand>
        <name>Mn(2+)</name>
        <dbReference type="ChEBI" id="CHEBI:29035"/>
    </ligand>
</feature>
<comment type="subunit">
    <text evidence="3 12">Monomer.</text>
</comment>
<dbReference type="GO" id="GO:0005525">
    <property type="term" value="F:GTP binding"/>
    <property type="evidence" value="ECO:0007669"/>
    <property type="project" value="UniProtKB-UniRule"/>
</dbReference>
<dbReference type="Pfam" id="PF02800">
    <property type="entry name" value="Gp_dh_C"/>
    <property type="match status" value="1"/>
</dbReference>
<dbReference type="PROSITE" id="PS00071">
    <property type="entry name" value="GAPDH"/>
    <property type="match status" value="1"/>
</dbReference>
<evidence type="ECO:0000256" key="12">
    <source>
        <dbReference type="HAMAP-Rule" id="MF_00452"/>
    </source>
</evidence>
<evidence type="ECO:0000256" key="9">
    <source>
        <dbReference type="ARBA" id="ARBA00023134"/>
    </source>
</evidence>
<feature type="binding site" evidence="12">
    <location>
        <position position="381"/>
    </location>
    <ligand>
        <name>GTP</name>
        <dbReference type="ChEBI" id="CHEBI:37565"/>
    </ligand>
</feature>
<reference evidence="16 17" key="1">
    <citation type="journal article" date="2014" name="Int. J. Syst. Evol. Microbiol.">
        <title>Rhodoluna lacicola gen. nov., sp. nov., a planktonic freshwater bacterium with stream-lined genome.</title>
        <authorList>
            <person name="Hahn M."/>
            <person name="Schmidt J."/>
            <person name="Taipale S.J."/>
            <person name="Doolittle W.F."/>
            <person name="Koll U."/>
        </authorList>
    </citation>
    <scope>NUCLEOTIDE SEQUENCE [LARGE SCALE GENOMIC DNA]</scope>
    <source>
        <strain evidence="16 17">MWH-Ta8</strain>
    </source>
</reference>
<dbReference type="AlphaFoldDB" id="A0A060JL07"/>
<dbReference type="GO" id="GO:0005829">
    <property type="term" value="C:cytosol"/>
    <property type="evidence" value="ECO:0007669"/>
    <property type="project" value="TreeGrafter"/>
</dbReference>
<dbReference type="GO" id="GO:0042594">
    <property type="term" value="P:response to starvation"/>
    <property type="evidence" value="ECO:0007669"/>
    <property type="project" value="TreeGrafter"/>
</dbReference>
<keyword evidence="10 12" id="KW-0464">Manganese</keyword>
<dbReference type="InterPro" id="IPR008209">
    <property type="entry name" value="PEP_carboxykinase_GTP"/>
</dbReference>
<comment type="similarity">
    <text evidence="13">Belongs to the glyceraldehyde-3-phosphate dehydrogenase family.</text>
</comment>
<dbReference type="SUPFAM" id="SSF68923">
    <property type="entry name" value="PEP carboxykinase N-terminal domain"/>
    <property type="match status" value="1"/>
</dbReference>
<dbReference type="InterPro" id="IPR018091">
    <property type="entry name" value="PEP_carboxykin_GTP_CS"/>
</dbReference>
<dbReference type="CDD" id="cd18126">
    <property type="entry name" value="GAPDH_I_C"/>
    <property type="match status" value="1"/>
</dbReference>
<feature type="region of interest" description="Disordered" evidence="14">
    <location>
        <begin position="361"/>
        <end position="395"/>
    </location>
</feature>
<dbReference type="SUPFAM" id="SSF55347">
    <property type="entry name" value="Glyceraldehyde-3-phosphate dehydrogenase-like, C-terminal domain"/>
    <property type="match status" value="1"/>
</dbReference>
<organism evidence="16 17">
    <name type="scientific">Rhodoluna lacicola</name>
    <dbReference type="NCBI Taxonomy" id="529884"/>
    <lineage>
        <taxon>Bacteria</taxon>
        <taxon>Bacillati</taxon>
        <taxon>Actinomycetota</taxon>
        <taxon>Actinomycetes</taxon>
        <taxon>Micrococcales</taxon>
        <taxon>Microbacteriaceae</taxon>
        <taxon>Luna cluster</taxon>
        <taxon>Luna-1 subcluster</taxon>
        <taxon>Rhodoluna</taxon>
    </lineage>
</organism>
<keyword evidence="8" id="KW-0560">Oxidoreductase</keyword>
<comment type="pathway">
    <text evidence="1 12">Carbohydrate biosynthesis; gluconeogenesis.</text>
</comment>
<evidence type="ECO:0000313" key="16">
    <source>
        <dbReference type="EMBL" id="AIC46964.1"/>
    </source>
</evidence>
<dbReference type="Gene3D" id="3.30.360.10">
    <property type="entry name" value="Dihydrodipicolinate Reductase, domain 2"/>
    <property type="match status" value="1"/>
</dbReference>
<keyword evidence="4 12" id="KW-0312">Gluconeogenesis</keyword>
<gene>
    <name evidence="12" type="primary">pckG</name>
    <name evidence="16" type="ORF">Rhola_00001340</name>
</gene>
<evidence type="ECO:0000256" key="8">
    <source>
        <dbReference type="ARBA" id="ARBA00023002"/>
    </source>
</evidence>
<comment type="function">
    <text evidence="12">Catalyzes the conversion of oxaloacetate (OAA) to phosphoenolpyruvate (PEP), the rate-limiting step in the metabolic pathway that produces glucose from lactate and other precursors derived from the citric acid cycle.</text>
</comment>
<sequence length="1066" mass="117213">MGNHPLKSTLPQEIGLEKWVNQVAELTQPDQIVWCDGSAAEYQALSQKLVDRGTFIPLNPAKRPESFLARTDPADVARVEERTFICSAQQIDAGPTNNWMAPDEMKDLLLPLFAGAMRGRTMYVIPFSMGPVNSPLARFGVQITDSEYVVVNMHLMTRVDVAVFEQIRSGANWVATMHSVGAPNDNSVWPSNPEKYISHFPDTLEVWSFGSGYGGNALLGKKCMSLRIGSVLARREGWLAEHMLIMRMISPEGKKFHFSAAFPSACGKTNLAMLQPSIPGWKVETLGDDIAWIAQAPSGKLRAINPENGFFGVAPGTSVKTNPVAMELVAKQTIFTNVALTADGDVWWEGMSKEVPDGLTNWRGEPHDKNSGKPAAHPNGRFTSPARNCPTISSDWDDPEGVELDAIIFGGRRAKDVPLVTEASSWQHGVFLGATMASEQTAAAEGPVGEVRRDPFAMLPFTGYNMADYWRHWLSFAEREGVQLPKIFRVNWFLKNDEGQFVWPGFSENARVLRWIAERLDGKVEANETAIGNLPNLADLGVDELGLDDASKQQLLAWNKDAVVKDLESIQRYLGAFGERTPAELKIEAESRLASLSPMWEQSLTAAEAMVPLIGRLYRSNGVLLSVHGRTLINRTPIQLIKAMKYARHIDGEPLDIHHALSLIKLLDRMGLGPASIDVARMLAKQKSSGQQLNEFVREELRELAQMVSIITESERDVVLYGFGRIGRLVARILIAQDGDRRGLKLRAIVVRKGAEDDLTKRAGLLRRDSVHGMFEGTISINEERNSIIANGNEIRVIYSNDPATVDYESYGINDALLIDNTGIWRDEAGLSQHLKSKGISKVLLTAPGQGNLPNVVYGVNHSEITANSKIITAASCTTNAIVPVLKVLNDAFGVNHGHVETVHSFTNDQNLIDNYHKGDRRGRSAVLNMVITETGAAKAVAKALPVLAGKLTGNAIRVPTPDVSMAILNLDFARDVSREELNKVLMKAAQSPETRNQVDYVESPEVVSTDFVGSNRAGIVDGLATVGEGNHGVVYVWYDNENGYSHQVARIAEKMMLQERPSYPR</sequence>
<keyword evidence="6 12" id="KW-0547">Nucleotide-binding</keyword>
<dbReference type="NCBIfam" id="NF006139">
    <property type="entry name" value="PRK08289.1"/>
    <property type="match status" value="1"/>
</dbReference>
<dbReference type="NCBIfam" id="NF003253">
    <property type="entry name" value="PRK04210.1"/>
    <property type="match status" value="1"/>
</dbReference>
<dbReference type="Gene3D" id="2.170.8.10">
    <property type="entry name" value="Phosphoenolpyruvate Carboxykinase, domain 2"/>
    <property type="match status" value="1"/>
</dbReference>
<evidence type="ECO:0000256" key="4">
    <source>
        <dbReference type="ARBA" id="ARBA00022432"/>
    </source>
</evidence>
<comment type="similarity">
    <text evidence="2 12">Belongs to the phosphoenolpyruvate carboxykinase [GTP] family.</text>
</comment>
<keyword evidence="16" id="KW-0808">Transferase</keyword>
<dbReference type="EMBL" id="CP007490">
    <property type="protein sequence ID" value="AIC46964.1"/>
    <property type="molecule type" value="Genomic_DNA"/>
</dbReference>
<comment type="subcellular location">
    <subcellularLocation>
        <location evidence="12">Cytoplasm</location>
    </subcellularLocation>
</comment>
<keyword evidence="9 12" id="KW-0342">GTP-binding</keyword>
<dbReference type="GO" id="GO:0033993">
    <property type="term" value="P:response to lipid"/>
    <property type="evidence" value="ECO:0007669"/>
    <property type="project" value="TreeGrafter"/>
</dbReference>
<dbReference type="GO" id="GO:0051287">
    <property type="term" value="F:NAD binding"/>
    <property type="evidence" value="ECO:0007669"/>
    <property type="project" value="InterPro"/>
</dbReference>
<dbReference type="GO" id="GO:0030145">
    <property type="term" value="F:manganese ion binding"/>
    <property type="evidence" value="ECO:0007669"/>
    <property type="project" value="UniProtKB-UniRule"/>
</dbReference>
<dbReference type="Pfam" id="PF17297">
    <property type="entry name" value="PEPCK_N"/>
    <property type="match status" value="1"/>
</dbReference>
<protein>
    <recommendedName>
        <fullName evidence="12">Phosphoenolpyruvate carboxykinase [GTP]</fullName>
        <shortName evidence="12">PEP carboxykinase</shortName>
        <shortName evidence="12">PEPCK</shortName>
        <ecNumber evidence="12">4.1.1.32</ecNumber>
    </recommendedName>
    <alternativeName>
        <fullName evidence="12">GTP-dependent phosphoenolpyruvate carboxykinase</fullName>
        <shortName evidence="12">GTP-PEPCK</shortName>
    </alternativeName>
</protein>
<dbReference type="InterPro" id="IPR008210">
    <property type="entry name" value="PEP_carboxykinase_N"/>
</dbReference>
<dbReference type="Gene3D" id="3.40.50.720">
    <property type="entry name" value="NAD(P)-binding Rossmann-like Domain"/>
    <property type="match status" value="1"/>
</dbReference>
<keyword evidence="12" id="KW-0963">Cytoplasm</keyword>
<keyword evidence="7 12" id="KW-0210">Decarboxylase</keyword>
<evidence type="ECO:0000259" key="15">
    <source>
        <dbReference type="SMART" id="SM00846"/>
    </source>
</evidence>
<feature type="binding site" evidence="12">
    <location>
        <position position="289"/>
    </location>
    <ligand>
        <name>Mn(2+)</name>
        <dbReference type="ChEBI" id="CHEBI:29035"/>
    </ligand>
</feature>
<dbReference type="HAMAP" id="MF_00452">
    <property type="entry name" value="PEPCK_GTP"/>
    <property type="match status" value="1"/>
</dbReference>
<dbReference type="CDD" id="cd05214">
    <property type="entry name" value="GAPDH_I_N"/>
    <property type="match status" value="1"/>
</dbReference>
<evidence type="ECO:0000256" key="5">
    <source>
        <dbReference type="ARBA" id="ARBA00022723"/>
    </source>
</evidence>
<feature type="compositionally biased region" description="Polar residues" evidence="14">
    <location>
        <begin position="381"/>
        <end position="394"/>
    </location>
</feature>
<feature type="binding site" evidence="12">
    <location>
        <begin position="506"/>
        <end position="509"/>
    </location>
    <ligand>
        <name>GTP</name>
        <dbReference type="ChEBI" id="CHEBI:37565"/>
    </ligand>
</feature>
<dbReference type="Gene3D" id="3.40.449.10">
    <property type="entry name" value="Phosphoenolpyruvate Carboxykinase, domain 1"/>
    <property type="match status" value="1"/>
</dbReference>
<dbReference type="SMART" id="SM00846">
    <property type="entry name" value="Gp_dh_N"/>
    <property type="match status" value="1"/>
</dbReference>
<dbReference type="GO" id="GO:0006107">
    <property type="term" value="P:oxaloacetate metabolic process"/>
    <property type="evidence" value="ECO:0007669"/>
    <property type="project" value="TreeGrafter"/>
</dbReference>
<keyword evidence="11 12" id="KW-0456">Lyase</keyword>
<dbReference type="HOGENOM" id="CLU_288336_0_0_11"/>
<dbReference type="SUPFAM" id="SSF53795">
    <property type="entry name" value="PEP carboxykinase-like"/>
    <property type="match status" value="1"/>
</dbReference>
<dbReference type="InterPro" id="IPR035077">
    <property type="entry name" value="PEP_carboxykinase_GTP_C"/>
</dbReference>
<dbReference type="PROSITE" id="PS00505">
    <property type="entry name" value="PEPCK_GTP"/>
    <property type="match status" value="1"/>
</dbReference>
<feature type="active site" evidence="12">
    <location>
        <position position="266"/>
    </location>
</feature>
<evidence type="ECO:0000256" key="11">
    <source>
        <dbReference type="ARBA" id="ARBA00023239"/>
    </source>
</evidence>
<comment type="catalytic activity">
    <reaction evidence="12">
        <text>oxaloacetate + GTP = phosphoenolpyruvate + GDP + CO2</text>
        <dbReference type="Rhea" id="RHEA:10388"/>
        <dbReference type="ChEBI" id="CHEBI:16452"/>
        <dbReference type="ChEBI" id="CHEBI:16526"/>
        <dbReference type="ChEBI" id="CHEBI:37565"/>
        <dbReference type="ChEBI" id="CHEBI:58189"/>
        <dbReference type="ChEBI" id="CHEBI:58702"/>
        <dbReference type="EC" id="4.1.1.32"/>
    </reaction>
</comment>
<feature type="domain" description="Glyceraldehyde 3-phosphate dehydrogenase NAD(P) binding" evidence="15">
    <location>
        <begin position="716"/>
        <end position="877"/>
    </location>
</feature>
<dbReference type="InterPro" id="IPR035078">
    <property type="entry name" value="PEP_carboxykinase_GTP_N"/>
</dbReference>
<dbReference type="GO" id="GO:0046327">
    <property type="term" value="P:glycerol biosynthetic process from pyruvate"/>
    <property type="evidence" value="ECO:0007669"/>
    <property type="project" value="TreeGrafter"/>
</dbReference>
<accession>A0A060JL07</accession>
<dbReference type="GO" id="GO:0006094">
    <property type="term" value="P:gluconeogenesis"/>
    <property type="evidence" value="ECO:0007669"/>
    <property type="project" value="UniProtKB-UniRule"/>
</dbReference>
<name>A0A060JL07_9MICO</name>
<dbReference type="PANTHER" id="PTHR11561:SF0">
    <property type="entry name" value="PHOSPHOENOLPYRUVATE CARBOXYKINASE [GTP]-RELATED"/>
    <property type="match status" value="1"/>
</dbReference>
<dbReference type="GO" id="GO:0016620">
    <property type="term" value="F:oxidoreductase activity, acting on the aldehyde or oxo group of donors, NAD or NADP as acceptor"/>
    <property type="evidence" value="ECO:0007669"/>
    <property type="project" value="InterPro"/>
</dbReference>
<evidence type="ECO:0000256" key="2">
    <source>
        <dbReference type="ARBA" id="ARBA00005796"/>
    </source>
</evidence>
<dbReference type="PATRIC" id="fig|529884.3.peg.126"/>
<dbReference type="CDD" id="cd00819">
    <property type="entry name" value="PEPCK_GTP"/>
    <property type="match status" value="1"/>
</dbReference>
<evidence type="ECO:0000256" key="14">
    <source>
        <dbReference type="SAM" id="MobiDB-lite"/>
    </source>
</evidence>
<feature type="binding site" evidence="12">
    <location>
        <begin position="379"/>
        <end position="381"/>
    </location>
    <ligand>
        <name>substrate</name>
    </ligand>
</feature>
<dbReference type="GO" id="GO:0071333">
    <property type="term" value="P:cellular response to glucose stimulus"/>
    <property type="evidence" value="ECO:0007669"/>
    <property type="project" value="TreeGrafter"/>
</dbReference>
<dbReference type="STRING" id="529884.Rhola_00001340"/>